<dbReference type="PANTHER" id="PTHR11573">
    <property type="entry name" value="RIBONUCLEOSIDE-DIPHOSPHATE REDUCTASE LARGE CHAIN"/>
    <property type="match status" value="1"/>
</dbReference>
<dbReference type="Gene3D" id="3.20.20.80">
    <property type="entry name" value="Glycosidases"/>
    <property type="match status" value="1"/>
</dbReference>
<dbReference type="InterPro" id="IPR000788">
    <property type="entry name" value="RNR_lg_C"/>
</dbReference>
<organism evidence="6 7">
    <name type="scientific">Ilex paraguariensis</name>
    <name type="common">yerba mate</name>
    <dbReference type="NCBI Taxonomy" id="185542"/>
    <lineage>
        <taxon>Eukaryota</taxon>
        <taxon>Viridiplantae</taxon>
        <taxon>Streptophyta</taxon>
        <taxon>Embryophyta</taxon>
        <taxon>Tracheophyta</taxon>
        <taxon>Spermatophyta</taxon>
        <taxon>Magnoliopsida</taxon>
        <taxon>eudicotyledons</taxon>
        <taxon>Gunneridae</taxon>
        <taxon>Pentapetalae</taxon>
        <taxon>asterids</taxon>
        <taxon>campanulids</taxon>
        <taxon>Aquifoliales</taxon>
        <taxon>Aquifoliaceae</taxon>
        <taxon>Ilex</taxon>
    </lineage>
</organism>
<dbReference type="Gene3D" id="3.20.70.20">
    <property type="match status" value="2"/>
</dbReference>
<dbReference type="GO" id="GO:0004565">
    <property type="term" value="F:beta-galactosidase activity"/>
    <property type="evidence" value="ECO:0007669"/>
    <property type="project" value="UniProtKB-EC"/>
</dbReference>
<dbReference type="EC" id="3.2.1.23" evidence="3"/>
<evidence type="ECO:0000313" key="7">
    <source>
        <dbReference type="Proteomes" id="UP001642360"/>
    </source>
</evidence>
<dbReference type="PANTHER" id="PTHR11573:SF6">
    <property type="entry name" value="RIBONUCLEOSIDE-DIPHOSPHATE REDUCTASE LARGE SUBUNIT"/>
    <property type="match status" value="1"/>
</dbReference>
<proteinExistence type="inferred from homology"/>
<dbReference type="SUPFAM" id="SSF51998">
    <property type="entry name" value="PFL-like glycyl radical enzymes"/>
    <property type="match status" value="1"/>
</dbReference>
<keyword evidence="7" id="KW-1185">Reference proteome</keyword>
<evidence type="ECO:0000256" key="2">
    <source>
        <dbReference type="ARBA" id="ARBA00010406"/>
    </source>
</evidence>
<dbReference type="InterPro" id="IPR031330">
    <property type="entry name" value="Gly_Hdrlase_35_cat"/>
</dbReference>
<comment type="similarity">
    <text evidence="2">Belongs to the ribonucleoside diphosphate reductase large chain family.</text>
</comment>
<evidence type="ECO:0000256" key="1">
    <source>
        <dbReference type="ARBA" id="ARBA00001412"/>
    </source>
</evidence>
<feature type="domain" description="Glycoside hydrolase 35 catalytic" evidence="4">
    <location>
        <begin position="1"/>
        <end position="86"/>
    </location>
</feature>
<feature type="domain" description="Ribonucleotide reductase large subunit C-terminal" evidence="5">
    <location>
        <begin position="119"/>
        <end position="160"/>
    </location>
</feature>
<dbReference type="InterPro" id="IPR017853">
    <property type="entry name" value="GH"/>
</dbReference>
<dbReference type="InterPro" id="IPR039718">
    <property type="entry name" value="Rrm1"/>
</dbReference>
<gene>
    <name evidence="6" type="ORF">ILEXP_LOCUS6916</name>
</gene>
<comment type="catalytic activity">
    <reaction evidence="1">
        <text>Hydrolysis of terminal non-reducing beta-D-galactose residues in beta-D-galactosides.</text>
        <dbReference type="EC" id="3.2.1.23"/>
    </reaction>
</comment>
<accession>A0ABC8R476</accession>
<dbReference type="PRINTS" id="PR01183">
    <property type="entry name" value="RIBORDTASEM1"/>
</dbReference>
<evidence type="ECO:0000256" key="3">
    <source>
        <dbReference type="ARBA" id="ARBA00012756"/>
    </source>
</evidence>
<dbReference type="InterPro" id="IPR019801">
    <property type="entry name" value="Glyco_hydro_35_CS"/>
</dbReference>
<feature type="domain" description="Ribonucleotide reductase large subunit C-terminal" evidence="5">
    <location>
        <begin position="161"/>
        <end position="325"/>
    </location>
</feature>
<dbReference type="EMBL" id="CAUOFW020000970">
    <property type="protein sequence ID" value="CAK9139522.1"/>
    <property type="molecule type" value="Genomic_DNA"/>
</dbReference>
<dbReference type="AlphaFoldDB" id="A0ABC8R476"/>
<dbReference type="Pfam" id="PF01301">
    <property type="entry name" value="Glyco_hydro_35"/>
    <property type="match status" value="1"/>
</dbReference>
<dbReference type="Proteomes" id="UP001642360">
    <property type="component" value="Unassembled WGS sequence"/>
</dbReference>
<protein>
    <recommendedName>
        <fullName evidence="3">beta-galactosidase</fullName>
        <ecNumber evidence="3">3.2.1.23</ecNumber>
    </recommendedName>
</protein>
<dbReference type="SUPFAM" id="SSF51445">
    <property type="entry name" value="(Trans)glycosidases"/>
    <property type="match status" value="1"/>
</dbReference>
<sequence length="348" mass="39322">MQSFTEKIVNLMKSENLFQSQGGPIILSQIENEYGSQGKALGAAGHQYMTWAANLAVGFGTGVPWVMCKEEDAPDPGNSWRDGLHTSITSQYISFVVSTMVHSCISYTFQCRNAKAPRFNDTARYVDQGGGKRKGAFVVYLEPWHADIFEFLDLTKNHGKPWHADIFEFLDLTKNHGKIIDFSISEFSIATNIIVGIAILEEHRARDLFYALWVPDLFMERVQSNGHWSLFCPNEAPGFADCWGEEFEKLYTKYGREGKAKKVVQAQNIWFEILKAQIETGTLYMLFKDTCNRKSNQQNLGTIKSSNLCTEIIEYLSPTETALCNDVQRMLSAVKYHELNGSGTWTVA</sequence>
<name>A0ABC8R476_9AQUA</name>
<dbReference type="Pfam" id="PF02867">
    <property type="entry name" value="Ribonuc_red_lgC"/>
    <property type="match status" value="2"/>
</dbReference>
<dbReference type="PROSITE" id="PS01182">
    <property type="entry name" value="GLYCOSYL_HYDROL_F35"/>
    <property type="match status" value="1"/>
</dbReference>
<evidence type="ECO:0000259" key="4">
    <source>
        <dbReference type="Pfam" id="PF01301"/>
    </source>
</evidence>
<reference evidence="6 7" key="1">
    <citation type="submission" date="2024-02" db="EMBL/GenBank/DDBJ databases">
        <authorList>
            <person name="Vignale AGUSTIN F."/>
            <person name="Sosa J E."/>
            <person name="Modenutti C."/>
        </authorList>
    </citation>
    <scope>NUCLEOTIDE SEQUENCE [LARGE SCALE GENOMIC DNA]</scope>
</reference>
<evidence type="ECO:0000259" key="5">
    <source>
        <dbReference type="Pfam" id="PF02867"/>
    </source>
</evidence>
<comment type="caution">
    <text evidence="6">The sequence shown here is derived from an EMBL/GenBank/DDBJ whole genome shotgun (WGS) entry which is preliminary data.</text>
</comment>
<evidence type="ECO:0000313" key="6">
    <source>
        <dbReference type="EMBL" id="CAK9139522.1"/>
    </source>
</evidence>